<evidence type="ECO:0000256" key="6">
    <source>
        <dbReference type="ARBA" id="ARBA00022552"/>
    </source>
</evidence>
<dbReference type="STRING" id="1423750.FC89_GL000071"/>
<keyword evidence="8 14" id="KW-0808">Transferase</keyword>
<keyword evidence="7 14" id="KW-0489">Methyltransferase</keyword>
<feature type="active site" description="Nucleophile" evidence="14">
    <location>
        <position position="386"/>
    </location>
</feature>
<dbReference type="InterPro" id="IPR049560">
    <property type="entry name" value="MeTrfase_RsmB-F_NOP2_cat"/>
</dbReference>
<dbReference type="OrthoDB" id="9810297at2"/>
<dbReference type="CDD" id="cd02440">
    <property type="entry name" value="AdoMet_MTases"/>
    <property type="match status" value="1"/>
</dbReference>
<evidence type="ECO:0000256" key="10">
    <source>
        <dbReference type="ARBA" id="ARBA00022884"/>
    </source>
</evidence>
<dbReference type="GO" id="GO:0006355">
    <property type="term" value="P:regulation of DNA-templated transcription"/>
    <property type="evidence" value="ECO:0007669"/>
    <property type="project" value="InterPro"/>
</dbReference>
<dbReference type="RefSeq" id="WP_057870877.1">
    <property type="nucleotide sequence ID" value="NZ_AZGB01000005.1"/>
</dbReference>
<evidence type="ECO:0000256" key="4">
    <source>
        <dbReference type="ARBA" id="ARBA00012140"/>
    </source>
</evidence>
<feature type="binding site" evidence="14">
    <location>
        <position position="333"/>
    </location>
    <ligand>
        <name>S-adenosyl-L-methionine</name>
        <dbReference type="ChEBI" id="CHEBI:59789"/>
    </ligand>
</feature>
<dbReference type="SUPFAM" id="SSF48013">
    <property type="entry name" value="NusB-like"/>
    <property type="match status" value="1"/>
</dbReference>
<dbReference type="GO" id="GO:0008649">
    <property type="term" value="F:rRNA methyltransferase activity"/>
    <property type="evidence" value="ECO:0007669"/>
    <property type="project" value="InterPro"/>
</dbReference>
<keyword evidence="17" id="KW-1185">Reference proteome</keyword>
<proteinExistence type="inferred from homology"/>
<comment type="subcellular location">
    <subcellularLocation>
        <location evidence="2">Cytoplasm</location>
    </subcellularLocation>
</comment>
<dbReference type="AlphaFoldDB" id="A0A0R1VP71"/>
<dbReference type="SUPFAM" id="SSF53335">
    <property type="entry name" value="S-adenosyl-L-methionine-dependent methyltransferases"/>
    <property type="match status" value="1"/>
</dbReference>
<dbReference type="Pfam" id="PF01189">
    <property type="entry name" value="Methyltr_RsmB-F"/>
    <property type="match status" value="1"/>
</dbReference>
<protein>
    <recommendedName>
        <fullName evidence="4">16S rRNA (cytosine(967)-C(5))-methyltransferase</fullName>
        <ecNumber evidence="4">2.1.1.176</ecNumber>
    </recommendedName>
    <alternativeName>
        <fullName evidence="11">16S rRNA m5C967 methyltransferase</fullName>
    </alternativeName>
    <alternativeName>
        <fullName evidence="12">rRNA (cytosine-C(5)-)-methyltransferase RsmB</fullName>
    </alternativeName>
</protein>
<accession>A0A0R1VP71</accession>
<feature type="domain" description="SAM-dependent MTase RsmB/NOP-type" evidence="15">
    <location>
        <begin position="174"/>
        <end position="435"/>
    </location>
</feature>
<gene>
    <name evidence="16" type="ORF">FC89_GL000071</name>
</gene>
<evidence type="ECO:0000256" key="2">
    <source>
        <dbReference type="ARBA" id="ARBA00004496"/>
    </source>
</evidence>
<feature type="binding site" evidence="14">
    <location>
        <begin position="263"/>
        <end position="269"/>
    </location>
    <ligand>
        <name>S-adenosyl-L-methionine</name>
        <dbReference type="ChEBI" id="CHEBI:59789"/>
    </ligand>
</feature>
<dbReference type="GO" id="GO:0005737">
    <property type="term" value="C:cytoplasm"/>
    <property type="evidence" value="ECO:0007669"/>
    <property type="project" value="UniProtKB-SubCell"/>
</dbReference>
<dbReference type="Gene3D" id="3.40.50.150">
    <property type="entry name" value="Vaccinia Virus protein VP39"/>
    <property type="match status" value="1"/>
</dbReference>
<comment type="function">
    <text evidence="1">Specifically methylates the cytosine at position 967 (m5C967) of 16S rRNA.</text>
</comment>
<dbReference type="GeneID" id="98318137"/>
<feature type="binding site" evidence="14">
    <location>
        <position position="314"/>
    </location>
    <ligand>
        <name>S-adenosyl-L-methionine</name>
        <dbReference type="ChEBI" id="CHEBI:59789"/>
    </ligand>
</feature>
<evidence type="ECO:0000313" key="17">
    <source>
        <dbReference type="Proteomes" id="UP000051451"/>
    </source>
</evidence>
<sequence>MKRKFASDHSVRGLSVEILTRVQQENAYSNLLLNQVLQAEHLSVRDQALLTQIVYGSLQHRLTLEYWLAPFIKQKQTLPWVYELLLAAIFQLQYLDRVPARAILDESIKIAKRNGHDGIRKFVTGVLHAILRQDLPDPTKIKDPLQRLSVCYSLPEWLLQQLLNENGQDKTVAILQTINQPPHQAVRVNQSQLTTAAAKEQLEADGFTCDFSPLSPVSLIIKHGFASQSKLFKSGALVFQDESAAQVVDGMQVQPTDHVLDACAAPGGKTLQIADQLTSGVVTALDIHQHKVKLIEENAARCGFSAKVAAICLDARQAAAKFPPASFDKILVDAPCSGIGLVRRKPEIRYRKTATGIRNLQQLQLGLLASMVPLVKTGGRLTYSTCTILQSENDQVIAAFLQQHPEFKLLSKKTILPDEFDSDGFFMASLEKMQD</sequence>
<dbReference type="FunFam" id="3.40.50.150:FF:000022">
    <property type="entry name" value="Ribosomal RNA small subunit methyltransferase B"/>
    <property type="match status" value="1"/>
</dbReference>
<keyword evidence="9 14" id="KW-0949">S-adenosyl-L-methionine</keyword>
<dbReference type="Gene3D" id="3.30.70.1170">
    <property type="entry name" value="Sun protein, domain 3"/>
    <property type="match status" value="1"/>
</dbReference>
<reference evidence="16 17" key="1">
    <citation type="journal article" date="2015" name="Genome Announc.">
        <title>Expanding the biotechnology potential of lactobacilli through comparative genomics of 213 strains and associated genera.</title>
        <authorList>
            <person name="Sun Z."/>
            <person name="Harris H.M."/>
            <person name="McCann A."/>
            <person name="Guo C."/>
            <person name="Argimon S."/>
            <person name="Zhang W."/>
            <person name="Yang X."/>
            <person name="Jeffery I.B."/>
            <person name="Cooney J.C."/>
            <person name="Kagawa T.F."/>
            <person name="Liu W."/>
            <person name="Song Y."/>
            <person name="Salvetti E."/>
            <person name="Wrobel A."/>
            <person name="Rasinkangas P."/>
            <person name="Parkhill J."/>
            <person name="Rea M.C."/>
            <person name="O'Sullivan O."/>
            <person name="Ritari J."/>
            <person name="Douillard F.P."/>
            <person name="Paul Ross R."/>
            <person name="Yang R."/>
            <person name="Briner A.E."/>
            <person name="Felis G.E."/>
            <person name="de Vos W.M."/>
            <person name="Barrangou R."/>
            <person name="Klaenhammer T.R."/>
            <person name="Caufield P.W."/>
            <person name="Cui Y."/>
            <person name="Zhang H."/>
            <person name="O'Toole P.W."/>
        </authorList>
    </citation>
    <scope>NUCLEOTIDE SEQUENCE [LARGE SCALE GENOMIC DNA]</scope>
    <source>
        <strain evidence="16 17">DSM 18630</strain>
    </source>
</reference>
<dbReference type="PATRIC" id="fig|1423750.3.peg.72"/>
<dbReference type="Proteomes" id="UP000051451">
    <property type="component" value="Unassembled WGS sequence"/>
</dbReference>
<dbReference type="Pfam" id="PF22458">
    <property type="entry name" value="RsmF-B_ferredox"/>
    <property type="match status" value="1"/>
</dbReference>
<dbReference type="InterPro" id="IPR018314">
    <property type="entry name" value="RsmB/NOL1/NOP2-like_CS"/>
</dbReference>
<dbReference type="PRINTS" id="PR02008">
    <property type="entry name" value="RCMTFAMILY"/>
</dbReference>
<dbReference type="PROSITE" id="PS51686">
    <property type="entry name" value="SAM_MT_RSMB_NOP"/>
    <property type="match status" value="1"/>
</dbReference>
<evidence type="ECO:0000256" key="3">
    <source>
        <dbReference type="ARBA" id="ARBA00007494"/>
    </source>
</evidence>
<dbReference type="InterPro" id="IPR054728">
    <property type="entry name" value="RsmB-like_ferredoxin"/>
</dbReference>
<dbReference type="InterPro" id="IPR023267">
    <property type="entry name" value="RCMT"/>
</dbReference>
<keyword evidence="10 14" id="KW-0694">RNA-binding</keyword>
<dbReference type="InterPro" id="IPR004573">
    <property type="entry name" value="rRNA_ssu_MeTfrase_B"/>
</dbReference>
<evidence type="ECO:0000256" key="13">
    <source>
        <dbReference type="ARBA" id="ARBA00047283"/>
    </source>
</evidence>
<evidence type="ECO:0000256" key="8">
    <source>
        <dbReference type="ARBA" id="ARBA00022679"/>
    </source>
</evidence>
<dbReference type="Pfam" id="PF01029">
    <property type="entry name" value="NusB"/>
    <property type="match status" value="1"/>
</dbReference>
<name>A0A0R1VP71_9LACO</name>
<feature type="binding site" evidence="14">
    <location>
        <position position="286"/>
    </location>
    <ligand>
        <name>S-adenosyl-L-methionine</name>
        <dbReference type="ChEBI" id="CHEBI:59789"/>
    </ligand>
</feature>
<evidence type="ECO:0000256" key="9">
    <source>
        <dbReference type="ARBA" id="ARBA00022691"/>
    </source>
</evidence>
<evidence type="ECO:0000256" key="7">
    <source>
        <dbReference type="ARBA" id="ARBA00022603"/>
    </source>
</evidence>
<comment type="catalytic activity">
    <reaction evidence="13">
        <text>cytidine(967) in 16S rRNA + S-adenosyl-L-methionine = 5-methylcytidine(967) in 16S rRNA + S-adenosyl-L-homocysteine + H(+)</text>
        <dbReference type="Rhea" id="RHEA:42748"/>
        <dbReference type="Rhea" id="RHEA-COMP:10219"/>
        <dbReference type="Rhea" id="RHEA-COMP:10220"/>
        <dbReference type="ChEBI" id="CHEBI:15378"/>
        <dbReference type="ChEBI" id="CHEBI:57856"/>
        <dbReference type="ChEBI" id="CHEBI:59789"/>
        <dbReference type="ChEBI" id="CHEBI:74483"/>
        <dbReference type="ChEBI" id="CHEBI:82748"/>
        <dbReference type="EC" id="2.1.1.176"/>
    </reaction>
</comment>
<comment type="similarity">
    <text evidence="3 14">Belongs to the class I-like SAM-binding methyltransferase superfamily. RsmB/NOP family.</text>
</comment>
<dbReference type="PROSITE" id="PS01153">
    <property type="entry name" value="NOL1_NOP2_SUN"/>
    <property type="match status" value="1"/>
</dbReference>
<dbReference type="NCBIfam" id="NF011494">
    <property type="entry name" value="PRK14902.1"/>
    <property type="match status" value="1"/>
</dbReference>
<evidence type="ECO:0000259" key="15">
    <source>
        <dbReference type="PROSITE" id="PS51686"/>
    </source>
</evidence>
<keyword evidence="5" id="KW-0963">Cytoplasm</keyword>
<comment type="caution">
    <text evidence="16">The sequence shown here is derived from an EMBL/GenBank/DDBJ whole genome shotgun (WGS) entry which is preliminary data.</text>
</comment>
<dbReference type="EC" id="2.1.1.176" evidence="4"/>
<dbReference type="InterPro" id="IPR006027">
    <property type="entry name" value="NusB_RsmB_TIM44"/>
</dbReference>
<dbReference type="NCBIfam" id="TIGR00563">
    <property type="entry name" value="rsmB"/>
    <property type="match status" value="1"/>
</dbReference>
<dbReference type="EMBL" id="AZGB01000005">
    <property type="protein sequence ID" value="KRM07632.1"/>
    <property type="molecule type" value="Genomic_DNA"/>
</dbReference>
<dbReference type="GO" id="GO:0003723">
    <property type="term" value="F:RNA binding"/>
    <property type="evidence" value="ECO:0007669"/>
    <property type="project" value="UniProtKB-UniRule"/>
</dbReference>
<dbReference type="Gene3D" id="1.10.940.10">
    <property type="entry name" value="NusB-like"/>
    <property type="match status" value="1"/>
</dbReference>
<evidence type="ECO:0000256" key="1">
    <source>
        <dbReference type="ARBA" id="ARBA00002724"/>
    </source>
</evidence>
<dbReference type="InterPro" id="IPR001678">
    <property type="entry name" value="MeTrfase_RsmB-F_NOP2_dom"/>
</dbReference>
<dbReference type="InterPro" id="IPR029063">
    <property type="entry name" value="SAM-dependent_MTases_sf"/>
</dbReference>
<dbReference type="PANTHER" id="PTHR22807">
    <property type="entry name" value="NOP2 YEAST -RELATED NOL1/NOP2/FMU SUN DOMAIN-CONTAINING"/>
    <property type="match status" value="1"/>
</dbReference>
<evidence type="ECO:0000256" key="12">
    <source>
        <dbReference type="ARBA" id="ARBA00031088"/>
    </source>
</evidence>
<dbReference type="InterPro" id="IPR035926">
    <property type="entry name" value="NusB-like_sf"/>
</dbReference>
<evidence type="ECO:0000256" key="14">
    <source>
        <dbReference type="PROSITE-ProRule" id="PRU01023"/>
    </source>
</evidence>
<evidence type="ECO:0000256" key="5">
    <source>
        <dbReference type="ARBA" id="ARBA00022490"/>
    </source>
</evidence>
<organism evidence="16 17">
    <name type="scientific">Liquorilactobacillus ghanensis DSM 18630</name>
    <dbReference type="NCBI Taxonomy" id="1423750"/>
    <lineage>
        <taxon>Bacteria</taxon>
        <taxon>Bacillati</taxon>
        <taxon>Bacillota</taxon>
        <taxon>Bacilli</taxon>
        <taxon>Lactobacillales</taxon>
        <taxon>Lactobacillaceae</taxon>
        <taxon>Liquorilactobacillus</taxon>
    </lineage>
</organism>
<dbReference type="PANTHER" id="PTHR22807:SF53">
    <property type="entry name" value="RIBOSOMAL RNA SMALL SUBUNIT METHYLTRANSFERASE B-RELATED"/>
    <property type="match status" value="1"/>
</dbReference>
<evidence type="ECO:0000313" key="16">
    <source>
        <dbReference type="EMBL" id="KRM07632.1"/>
    </source>
</evidence>
<evidence type="ECO:0000256" key="11">
    <source>
        <dbReference type="ARBA" id="ARBA00030399"/>
    </source>
</evidence>
<keyword evidence="6" id="KW-0698">rRNA processing</keyword>